<keyword evidence="2" id="KW-1185">Reference proteome</keyword>
<accession>A0ABP9DMX9</accession>
<dbReference type="Proteomes" id="UP001500298">
    <property type="component" value="Unassembled WGS sequence"/>
</dbReference>
<dbReference type="EMBL" id="BAABJX010000065">
    <property type="protein sequence ID" value="GAA4850847.1"/>
    <property type="molecule type" value="Genomic_DNA"/>
</dbReference>
<proteinExistence type="predicted"/>
<evidence type="ECO:0000313" key="1">
    <source>
        <dbReference type="EMBL" id="GAA4850847.1"/>
    </source>
</evidence>
<reference evidence="2" key="1">
    <citation type="journal article" date="2019" name="Int. J. Syst. Evol. Microbiol.">
        <title>The Global Catalogue of Microorganisms (GCM) 10K type strain sequencing project: providing services to taxonomists for standard genome sequencing and annotation.</title>
        <authorList>
            <consortium name="The Broad Institute Genomics Platform"/>
            <consortium name="The Broad Institute Genome Sequencing Center for Infectious Disease"/>
            <person name="Wu L."/>
            <person name="Ma J."/>
        </authorList>
    </citation>
    <scope>NUCLEOTIDE SEQUENCE [LARGE SCALE GENOMIC DNA]</scope>
    <source>
        <strain evidence="2">JCM 18326</strain>
    </source>
</reference>
<organism evidence="1 2">
    <name type="scientific">Algivirga pacifica</name>
    <dbReference type="NCBI Taxonomy" id="1162670"/>
    <lineage>
        <taxon>Bacteria</taxon>
        <taxon>Pseudomonadati</taxon>
        <taxon>Bacteroidota</taxon>
        <taxon>Cytophagia</taxon>
        <taxon>Cytophagales</taxon>
        <taxon>Flammeovirgaceae</taxon>
        <taxon>Algivirga</taxon>
    </lineage>
</organism>
<name>A0ABP9DMX9_9BACT</name>
<gene>
    <name evidence="1" type="ORF">GCM10023331_39410</name>
</gene>
<protein>
    <recommendedName>
        <fullName evidence="3">Major capsid protein N-terminal domain-containing protein</fullName>
    </recommendedName>
</protein>
<evidence type="ECO:0000313" key="2">
    <source>
        <dbReference type="Proteomes" id="UP001500298"/>
    </source>
</evidence>
<sequence length="454" mass="52353">MAYSIEDIGFKEEIKWLESSSVVNELQEDSKELINLKSARKKRFKISKLGLISPELLLSETDETEFDLSYLEPKVINEYCKVKYYKAGFLLQIDFQKLLFGSKHDQQANQLAFDSYKKEIEDLLNRSGEIESDKINLLKAEFEIYKNKNLINTLVLDDSIGLSNVNDRFFYIARTLLSEFSQYGVVNSTIWPKGLAQDIVEHVMGSIPTPSSELLTRYVCKINNEGSTVLLNPRMTLKIDNVEIREEENELHHFSLIGTTTIPLYRNEYGYYEPIPFLKIQYSNTRISNNTISSNDVLQSSTGDIQLTKGTWSAPYIFLHQKNFKQNVVSADASSPKLECMGLKNLSNPFCCTSNMFHYVSAKQEFWDGKMETLIGENYCSSFGARNLVVPLITVYVNDTERQIPLNTSFKQLINTKTNRSKVKIFRLWYGRYKRICLKNTKNLLLLPEDKITF</sequence>
<comment type="caution">
    <text evidence="1">The sequence shown here is derived from an EMBL/GenBank/DDBJ whole genome shotgun (WGS) entry which is preliminary data.</text>
</comment>
<evidence type="ECO:0008006" key="3">
    <source>
        <dbReference type="Google" id="ProtNLM"/>
    </source>
</evidence>